<dbReference type="InterPro" id="IPR008964">
    <property type="entry name" value="Invasin/intimin_cell_adhesion"/>
</dbReference>
<dbReference type="PANTHER" id="PTHR34819:SF5">
    <property type="entry name" value="CONSERVED REPEAT DOMAIN PROTEIN"/>
    <property type="match status" value="1"/>
</dbReference>
<dbReference type="SUPFAM" id="SSF117074">
    <property type="entry name" value="Hypothetical protein PA1324"/>
    <property type="match status" value="1"/>
</dbReference>
<dbReference type="InterPro" id="IPR029062">
    <property type="entry name" value="Class_I_gatase-like"/>
</dbReference>
<dbReference type="InterPro" id="IPR053784">
    <property type="entry name" value="Choice_anch_U_dom"/>
</dbReference>
<keyword evidence="1" id="KW-0812">Transmembrane</keyword>
<dbReference type="Gene3D" id="2.60.40.10">
    <property type="entry name" value="Immunoglobulins"/>
    <property type="match status" value="3"/>
</dbReference>
<name>A0A1Y0EKM9_9BURK</name>
<dbReference type="NCBIfam" id="NF041766">
    <property type="entry name" value="choice_anch_U"/>
    <property type="match status" value="1"/>
</dbReference>
<feature type="domain" description="DUF11" evidence="2">
    <location>
        <begin position="574"/>
        <end position="686"/>
    </location>
</feature>
<dbReference type="Gene3D" id="3.40.50.880">
    <property type="match status" value="1"/>
</dbReference>
<dbReference type="Pfam" id="PF01345">
    <property type="entry name" value="DUF11"/>
    <property type="match status" value="1"/>
</dbReference>
<accession>A0A1Y0EKM9</accession>
<evidence type="ECO:0000259" key="2">
    <source>
        <dbReference type="Pfam" id="PF01345"/>
    </source>
</evidence>
<reference evidence="3 4" key="1">
    <citation type="submission" date="2017-05" db="EMBL/GenBank/DDBJ databases">
        <authorList>
            <person name="Song R."/>
            <person name="Chenine A.L."/>
            <person name="Ruprecht R.M."/>
        </authorList>
    </citation>
    <scope>NUCLEOTIDE SEQUENCE [LARGE SCALE GENOMIC DNA]</scope>
    <source>
        <strain evidence="3 4">DSM 26136</strain>
    </source>
</reference>
<dbReference type="KEGG" id="cser:CCO03_03805"/>
<dbReference type="SUPFAM" id="SSF49373">
    <property type="entry name" value="Invasin/intimin cell-adhesion fragments"/>
    <property type="match status" value="2"/>
</dbReference>
<keyword evidence="1" id="KW-1133">Transmembrane helix</keyword>
<sequence length="1614" mass="167063">MRRRGGNGTSAPLPWMPRSMLAFLWLMLLSLVMPVDPLHAQEAECAEVKIVIEQKLSLERQAFDAHMVIRNGLDGALTNVSVELFFQDQDQASVQATTDPQGVGATFFYRTDTITGLNSLQGGSLAAKETADIRWLIIPSQGAGGDTASGRMYYIGAKVTYTLNGETTTVDVTPDYVVVRPQPQLVLDYFLPTDVNADDPFTAETEPSEPFTLGVRISNVGMGTSSSTTIESAQPKIVENRQGLLIDFKILSGFVGNEMLGKTLLLNFGDIPGQQAKMGRWLMETTLSGRFVEFNANYSHADSLGGAVTSLIKEVRTHKLVHDVLVDYPGHDDVYDFLAEYGSGYMVYDSAGGSIEAIDRSAQASLNAINANSMRMSFPATQGLVHVKLIDPNRGVKTIARVVRSDGKVLPSQNYWLSKTRNQDLSWSYYVHIFDSNPTGDYVLEFSASSGASLAGLSYLDANGNGIRDAGEAADGNTKITLKGVEDGGKSVLRDGYTDVNCAFSFTGLNAGRYQLTADVRAGWIDGVWQAGSAGGKATPGLITDIVLTGGMNSQGYLLAKRRPDPSTNTDQADLSIAITADRAQLRAGETASVTVIVRNAGEATAKAVMAQVAVPAGLTLVNASTSTGSHGAGVWTLGDMNKGQMATLQISVKADAVSGNQDKGISWPVSVSGTTTDPQSGNNSAMLGLTVLSDNTSELELEQTLPAQARVLMLVSCPSAAMVDVDACETEAVSQAQNHIAPRVTAFVAVQTFGQWQQALRSGEHNVLWLHGGASKLDAQALAELKAAIRRGASLVVDGDIGAQTDAGLLKLADAMGGQHALPAVGQNQAARFVNEPEAQATQGPAYGLSDLASGTQTLASWNSGAAAITRANFGQGKSWSLGFDLLATLQHSAGVSQIFWADHASQQITAITPVVNPSQVLAGTKVAVQTVVRNNAATGSDKDVTLKLSWPSGTSADDVQPAATQTTAQDVNWAWRLAGGSAQTTQVRLLLPSSSGVVSVDTELKEAALLGQSETKQLSLDVVGLDVLVPRVETALASAGADIQAALAAAKTAQQQGDWAQVLAELAKLQAALEASGGTQASLLDVARWMGVAQTQWQGGAVDTPASIVAQSGVGQHTVINTAFAAPLRAKVLDAQGQGMAGVSVLFSLPNTGASAQFADGSTQATALTDAQGVATSPALTANATAGAYQATASTAGVTPSASFALTNNPQGGTGAVPASLRMLSGTGQVAKISTAFVAPLVVQVLDAQGLPVAGVSVRFAFATSGASAQFAGNQQTAQVITDAQGQAQSPSFSANGTVGDHQASASVTGLTGQIRFLLSNTQQAPTLAISRMGGANQAAPINTAYGQVFAVNVVDGQDKPVAGASVVFSLPASGPSASFGGGQVIVAVPTDAGGSAMSPSFVANGQVGQFQAFASVEGAAQPVIFPLQNLPAGGSPGTQFTGTTATGSGTVIANISGGGASCVFNPSATRLMPPDGVWSPLEKFLLPHGLFDFELVGCDVGSEVTITTQWPDLRGITGYLKYGQTAGSGGKPIWYAPNNLRIDLLKHTVTFTIRDGELGDDDLSANGVIRDPGGPVVGGVQAVPGLGTWALSLLAMALVALGLRSRHVRRG</sequence>
<proteinExistence type="predicted"/>
<protein>
    <recommendedName>
        <fullName evidence="2">DUF11 domain-containing protein</fullName>
    </recommendedName>
</protein>
<gene>
    <name evidence="3" type="ORF">CCO03_03805</name>
</gene>
<evidence type="ECO:0000256" key="1">
    <source>
        <dbReference type="SAM" id="Phobius"/>
    </source>
</evidence>
<dbReference type="Proteomes" id="UP000196138">
    <property type="component" value="Chromosome"/>
</dbReference>
<evidence type="ECO:0000313" key="3">
    <source>
        <dbReference type="EMBL" id="ARU03919.1"/>
    </source>
</evidence>
<dbReference type="EMBL" id="CP021455">
    <property type="protein sequence ID" value="ARU03919.1"/>
    <property type="molecule type" value="Genomic_DNA"/>
</dbReference>
<dbReference type="PANTHER" id="PTHR34819">
    <property type="entry name" value="LARGE CYSTEINE-RICH PERIPLASMIC PROTEIN OMCB"/>
    <property type="match status" value="1"/>
</dbReference>
<dbReference type="InterPro" id="IPR013783">
    <property type="entry name" value="Ig-like_fold"/>
</dbReference>
<dbReference type="InterPro" id="IPR001434">
    <property type="entry name" value="OmcB-like_DUF11"/>
</dbReference>
<dbReference type="InterPro" id="IPR051172">
    <property type="entry name" value="Chlamydia_OmcB"/>
</dbReference>
<feature type="transmembrane region" description="Helical" evidence="1">
    <location>
        <begin position="1589"/>
        <end position="1606"/>
    </location>
</feature>
<evidence type="ECO:0000313" key="4">
    <source>
        <dbReference type="Proteomes" id="UP000196138"/>
    </source>
</evidence>
<keyword evidence="4" id="KW-1185">Reference proteome</keyword>
<organism evidence="3 4">
    <name type="scientific">Comamonas serinivorans</name>
    <dbReference type="NCBI Taxonomy" id="1082851"/>
    <lineage>
        <taxon>Bacteria</taxon>
        <taxon>Pseudomonadati</taxon>
        <taxon>Pseudomonadota</taxon>
        <taxon>Betaproteobacteria</taxon>
        <taxon>Burkholderiales</taxon>
        <taxon>Comamonadaceae</taxon>
        <taxon>Comamonas</taxon>
    </lineage>
</organism>
<dbReference type="Gene3D" id="2.60.40.1120">
    <property type="entry name" value="Carboxypeptidase-like, regulatory domain"/>
    <property type="match status" value="1"/>
</dbReference>
<keyword evidence="1" id="KW-0472">Membrane</keyword>